<organism evidence="5 7">
    <name type="scientific">Vibrio panuliri</name>
    <dbReference type="NCBI Taxonomy" id="1381081"/>
    <lineage>
        <taxon>Bacteria</taxon>
        <taxon>Pseudomonadati</taxon>
        <taxon>Pseudomonadota</taxon>
        <taxon>Gammaproteobacteria</taxon>
        <taxon>Vibrionales</taxon>
        <taxon>Vibrionaceae</taxon>
        <taxon>Vibrio</taxon>
    </lineage>
</organism>
<evidence type="ECO:0000256" key="2">
    <source>
        <dbReference type="PROSITE-ProRule" id="PRU00110"/>
    </source>
</evidence>
<evidence type="ECO:0000313" key="5">
    <source>
        <dbReference type="EMBL" id="OLQ90140.1"/>
    </source>
</evidence>
<dbReference type="Pfam" id="PF01627">
    <property type="entry name" value="Hpt"/>
    <property type="match status" value="1"/>
</dbReference>
<keyword evidence="2" id="KW-0597">Phosphoprotein</keyword>
<dbReference type="OrthoDB" id="5875624at2"/>
<protein>
    <recommendedName>
        <fullName evidence="3">HPt domain-containing protein</fullName>
    </recommendedName>
</protein>
<dbReference type="GO" id="GO:0004672">
    <property type="term" value="F:protein kinase activity"/>
    <property type="evidence" value="ECO:0007669"/>
    <property type="project" value="UniProtKB-ARBA"/>
</dbReference>
<dbReference type="AlphaFoldDB" id="A0A1Q9HIQ2"/>
<evidence type="ECO:0000313" key="4">
    <source>
        <dbReference type="EMBL" id="OLQ89300.1"/>
    </source>
</evidence>
<dbReference type="SUPFAM" id="SSF47226">
    <property type="entry name" value="Histidine-containing phosphotransfer domain, HPT domain"/>
    <property type="match status" value="1"/>
</dbReference>
<name>A0A1Q9HIQ2_9VIBR</name>
<gene>
    <name evidence="4" type="ORF">BIY20_11850</name>
    <name evidence="5" type="ORF">BIY22_03815</name>
</gene>
<evidence type="ECO:0000256" key="1">
    <source>
        <dbReference type="ARBA" id="ARBA00023012"/>
    </source>
</evidence>
<reference evidence="6 7" key="1">
    <citation type="submission" date="2016-09" db="EMBL/GenBank/DDBJ databases">
        <title>Genomic Taxonomy of the Vibrionaceae.</title>
        <authorList>
            <person name="Gonzalez-Castillo A."/>
            <person name="Gomez-Gil B."/>
            <person name="Enciso-Ibarra K."/>
        </authorList>
    </citation>
    <scope>NUCLEOTIDE SEQUENCE [LARGE SCALE GENOMIC DNA]</scope>
    <source>
        <strain evidence="4 6">CAIM 1902</strain>
        <strain evidence="5 7">CAIM 703</strain>
    </source>
</reference>
<evidence type="ECO:0000259" key="3">
    <source>
        <dbReference type="PROSITE" id="PS50894"/>
    </source>
</evidence>
<comment type="caution">
    <text evidence="5">The sequence shown here is derived from an EMBL/GenBank/DDBJ whole genome shotgun (WGS) entry which is preliminary data.</text>
</comment>
<feature type="modified residue" description="Phosphohistidine" evidence="2">
    <location>
        <position position="62"/>
    </location>
</feature>
<dbReference type="PROSITE" id="PS50894">
    <property type="entry name" value="HPT"/>
    <property type="match status" value="1"/>
</dbReference>
<dbReference type="Proteomes" id="UP000186313">
    <property type="component" value="Unassembled WGS sequence"/>
</dbReference>
<dbReference type="InterPro" id="IPR036641">
    <property type="entry name" value="HPT_dom_sf"/>
</dbReference>
<dbReference type="STRING" id="1381081.BIY22_03815"/>
<evidence type="ECO:0000313" key="6">
    <source>
        <dbReference type="Proteomes" id="UP000186039"/>
    </source>
</evidence>
<dbReference type="EMBL" id="MJMJ01000012">
    <property type="protein sequence ID" value="OLQ90140.1"/>
    <property type="molecule type" value="Genomic_DNA"/>
</dbReference>
<proteinExistence type="predicted"/>
<sequence>MEDAVEKELVDEAIIQQMIEDTDSEVMPMLIDHYIAETLHRTQILDQAFVEQDIDVIKFESHTLGSTSLALGNRMLSNLARKIEHLCVTDQKEAALALHRELLSVVQHSVDALIQRKELGFS</sequence>
<accession>A0A1Q9HIQ2</accession>
<dbReference type="EMBL" id="MJMH01000185">
    <property type="protein sequence ID" value="OLQ89300.1"/>
    <property type="molecule type" value="Genomic_DNA"/>
</dbReference>
<evidence type="ECO:0000313" key="7">
    <source>
        <dbReference type="Proteomes" id="UP000186313"/>
    </source>
</evidence>
<dbReference type="Proteomes" id="UP000186039">
    <property type="component" value="Unassembled WGS sequence"/>
</dbReference>
<keyword evidence="6" id="KW-1185">Reference proteome</keyword>
<dbReference type="GO" id="GO:0000160">
    <property type="term" value="P:phosphorelay signal transduction system"/>
    <property type="evidence" value="ECO:0007669"/>
    <property type="project" value="UniProtKB-KW"/>
</dbReference>
<dbReference type="Gene3D" id="1.20.120.160">
    <property type="entry name" value="HPT domain"/>
    <property type="match status" value="1"/>
</dbReference>
<dbReference type="InterPro" id="IPR008207">
    <property type="entry name" value="Sig_transdc_His_kin_Hpt_dom"/>
</dbReference>
<feature type="domain" description="HPt" evidence="3">
    <location>
        <begin position="23"/>
        <end position="120"/>
    </location>
</feature>
<keyword evidence="1" id="KW-0902">Two-component regulatory system</keyword>